<comment type="caution">
    <text evidence="3">The sequence shown here is derived from an EMBL/GenBank/DDBJ whole genome shotgun (WGS) entry which is preliminary data.</text>
</comment>
<dbReference type="EMBL" id="JAVHJL010000010">
    <property type="protein sequence ID" value="KAK6496889.1"/>
    <property type="molecule type" value="Genomic_DNA"/>
</dbReference>
<keyword evidence="2" id="KW-0812">Transmembrane</keyword>
<accession>A0AAV9VWJ6</accession>
<protein>
    <submittedName>
        <fullName evidence="3">Uncharacterized protein</fullName>
    </submittedName>
</protein>
<evidence type="ECO:0000313" key="4">
    <source>
        <dbReference type="Proteomes" id="UP001370758"/>
    </source>
</evidence>
<dbReference type="Proteomes" id="UP001370758">
    <property type="component" value="Unassembled WGS sequence"/>
</dbReference>
<keyword evidence="2" id="KW-0472">Membrane</keyword>
<feature type="transmembrane region" description="Helical" evidence="2">
    <location>
        <begin position="7"/>
        <end position="27"/>
    </location>
</feature>
<proteinExistence type="predicted"/>
<dbReference type="AlphaFoldDB" id="A0AAV9VWJ6"/>
<reference evidence="3 4" key="1">
    <citation type="submission" date="2023-08" db="EMBL/GenBank/DDBJ databases">
        <authorList>
            <person name="Palmer J.M."/>
        </authorList>
    </citation>
    <scope>NUCLEOTIDE SEQUENCE [LARGE SCALE GENOMIC DNA]</scope>
    <source>
        <strain evidence="3 4">TWF481</strain>
    </source>
</reference>
<keyword evidence="4" id="KW-1185">Reference proteome</keyword>
<evidence type="ECO:0000313" key="3">
    <source>
        <dbReference type="EMBL" id="KAK6496889.1"/>
    </source>
</evidence>
<name>A0AAV9VWJ6_9PEZI</name>
<sequence length="570" mass="65174">MGTILKLWFWYLAITLYATLHGISFVASHPDFKPILNPLQTGEIFTSIFASPLQPDRQTVETALGLKDGTWHFSYDPALGRVSGQCDGIPVDINPPAVLTIFKSSSPTPGAGDEVQVTDPETLDIIKPFVLNNAVMMEKSMPYLIFKIEGHAESIGAALKPLTFKRINKLIDTAKEDLEQEKQDLEGSLQREKDKVKKKDEEIDKKEGLIDQRDETISLKDKTIAKKDKIIEELKKKLSAAEADNAKLKDDNKQLDDEKKKLKEDQEKLEQDRRKLEQEQEELDLKKDEVETVRKELQSSLIDLSQNATKWQENIDGIQKKLDDLNKTLKDTEKQLEELKQQLQQNAPSRPADDNCSAKLDNMINLANSLRADSANFAQQLAAAQSETYRLQNNINILQQDLTASIYEANQAKQQASQLNDRLGDATDSIRELSTENASLSNRLQTLLVSNQDCVVRADVTSMIHDLHKLARKANRYVPYRHHHKRMLNHFPRSNEPYYRRNDGRLGVNFMRYKYGKSGRSGGGDRWYPVYVQQPVVQTVVVQRPVYVQQAVYVYQQAQQGWNNLCYRWF</sequence>
<evidence type="ECO:0000256" key="2">
    <source>
        <dbReference type="SAM" id="Phobius"/>
    </source>
</evidence>
<gene>
    <name evidence="3" type="ORF">TWF481_001870</name>
</gene>
<evidence type="ECO:0000256" key="1">
    <source>
        <dbReference type="SAM" id="MobiDB-lite"/>
    </source>
</evidence>
<keyword evidence="2" id="KW-1133">Transmembrane helix</keyword>
<feature type="region of interest" description="Disordered" evidence="1">
    <location>
        <begin position="182"/>
        <end position="202"/>
    </location>
</feature>
<organism evidence="3 4">
    <name type="scientific">Arthrobotrys musiformis</name>
    <dbReference type="NCBI Taxonomy" id="47236"/>
    <lineage>
        <taxon>Eukaryota</taxon>
        <taxon>Fungi</taxon>
        <taxon>Dikarya</taxon>
        <taxon>Ascomycota</taxon>
        <taxon>Pezizomycotina</taxon>
        <taxon>Orbiliomycetes</taxon>
        <taxon>Orbiliales</taxon>
        <taxon>Orbiliaceae</taxon>
        <taxon>Arthrobotrys</taxon>
    </lineage>
</organism>